<organism evidence="3 4">
    <name type="scientific">Ooceraea biroi</name>
    <name type="common">Clonal raider ant</name>
    <name type="synonym">Cerapachys biroi</name>
    <dbReference type="NCBI Taxonomy" id="2015173"/>
    <lineage>
        <taxon>Eukaryota</taxon>
        <taxon>Metazoa</taxon>
        <taxon>Ecdysozoa</taxon>
        <taxon>Arthropoda</taxon>
        <taxon>Hexapoda</taxon>
        <taxon>Insecta</taxon>
        <taxon>Pterygota</taxon>
        <taxon>Neoptera</taxon>
        <taxon>Endopterygota</taxon>
        <taxon>Hymenoptera</taxon>
        <taxon>Apocrita</taxon>
        <taxon>Aculeata</taxon>
        <taxon>Formicoidea</taxon>
        <taxon>Formicidae</taxon>
        <taxon>Dorylinae</taxon>
        <taxon>Ooceraea</taxon>
    </lineage>
</organism>
<keyword evidence="2" id="KW-0812">Transmembrane</keyword>
<accession>A0A026WYN2</accession>
<feature type="compositionally biased region" description="Basic residues" evidence="1">
    <location>
        <begin position="76"/>
        <end position="85"/>
    </location>
</feature>
<sequence>MCRATDVRPRSGASICAPGEIGGTGPVPGAATLLDRIRERVTDIHPARDPSSGQAASDRRTFDRLADISAAARRGSGVRRRRRGGGRGGGGGGGGGGRGGGGRSAGSSGGGAGGRPADVQQVKRPPPSTSLSSPRCDMDILAVACALVATALYCNTLQAGFVYDDRVWQLRKSRFGILLDVEVVARVGRKAAGDTFVAKSRDETASD</sequence>
<keyword evidence="2" id="KW-1133">Transmembrane helix</keyword>
<dbReference type="Proteomes" id="UP000053097">
    <property type="component" value="Unassembled WGS sequence"/>
</dbReference>
<gene>
    <name evidence="3" type="ORF">X777_08324</name>
</gene>
<protein>
    <submittedName>
        <fullName evidence="3">Uncharacterized protein</fullName>
    </submittedName>
</protein>
<evidence type="ECO:0000313" key="4">
    <source>
        <dbReference type="Proteomes" id="UP000053097"/>
    </source>
</evidence>
<dbReference type="EMBL" id="KK107063">
    <property type="protein sequence ID" value="EZA61112.1"/>
    <property type="molecule type" value="Genomic_DNA"/>
</dbReference>
<dbReference type="AlphaFoldDB" id="A0A026WYN2"/>
<keyword evidence="4" id="KW-1185">Reference proteome</keyword>
<feature type="transmembrane region" description="Helical" evidence="2">
    <location>
        <begin position="140"/>
        <end position="163"/>
    </location>
</feature>
<feature type="compositionally biased region" description="Basic and acidic residues" evidence="1">
    <location>
        <begin position="57"/>
        <end position="66"/>
    </location>
</feature>
<keyword evidence="2" id="KW-0472">Membrane</keyword>
<evidence type="ECO:0000256" key="1">
    <source>
        <dbReference type="SAM" id="MobiDB-lite"/>
    </source>
</evidence>
<evidence type="ECO:0000256" key="2">
    <source>
        <dbReference type="SAM" id="Phobius"/>
    </source>
</evidence>
<reference evidence="3 4" key="1">
    <citation type="journal article" date="2014" name="Curr. Biol.">
        <title>The genome of the clonal raider ant Cerapachys biroi.</title>
        <authorList>
            <person name="Oxley P.R."/>
            <person name="Ji L."/>
            <person name="Fetter-Pruneda I."/>
            <person name="McKenzie S.K."/>
            <person name="Li C."/>
            <person name="Hu H."/>
            <person name="Zhang G."/>
            <person name="Kronauer D.J."/>
        </authorList>
    </citation>
    <scope>NUCLEOTIDE SEQUENCE [LARGE SCALE GENOMIC DNA]</scope>
</reference>
<proteinExistence type="predicted"/>
<evidence type="ECO:0000313" key="3">
    <source>
        <dbReference type="EMBL" id="EZA61112.1"/>
    </source>
</evidence>
<feature type="region of interest" description="Disordered" evidence="1">
    <location>
        <begin position="42"/>
        <end position="134"/>
    </location>
</feature>
<name>A0A026WYN2_OOCBI</name>
<feature type="compositionally biased region" description="Gly residues" evidence="1">
    <location>
        <begin position="86"/>
        <end position="114"/>
    </location>
</feature>